<evidence type="ECO:0000256" key="6">
    <source>
        <dbReference type="ARBA" id="ARBA00049244"/>
    </source>
</evidence>
<dbReference type="Pfam" id="PF00136">
    <property type="entry name" value="DNA_pol_B"/>
    <property type="match status" value="1"/>
</dbReference>
<dbReference type="SUPFAM" id="SSF56672">
    <property type="entry name" value="DNA/RNA polymerases"/>
    <property type="match status" value="1"/>
</dbReference>
<gene>
    <name evidence="10" type="primary">polB</name>
    <name evidence="10" type="ordered locus">HRM2_14420</name>
</gene>
<proteinExistence type="inferred from homology"/>
<dbReference type="InterPro" id="IPR023211">
    <property type="entry name" value="DNA_pol_palm_dom_sf"/>
</dbReference>
<dbReference type="InterPro" id="IPR050240">
    <property type="entry name" value="DNA_pol_type-B"/>
</dbReference>
<dbReference type="GO" id="GO:0003677">
    <property type="term" value="F:DNA binding"/>
    <property type="evidence" value="ECO:0007669"/>
    <property type="project" value="UniProtKB-KW"/>
</dbReference>
<keyword evidence="11" id="KW-1185">Reference proteome</keyword>
<dbReference type="AlphaFoldDB" id="C0Q9I7"/>
<dbReference type="PANTHER" id="PTHR10322:SF23">
    <property type="entry name" value="DNA POLYMERASE DELTA CATALYTIC SUBUNIT"/>
    <property type="match status" value="1"/>
</dbReference>
<dbReference type="InterPro" id="IPR043502">
    <property type="entry name" value="DNA/RNA_pol_sf"/>
</dbReference>
<evidence type="ECO:0000256" key="1">
    <source>
        <dbReference type="ARBA" id="ARBA00005755"/>
    </source>
</evidence>
<dbReference type="Gene3D" id="2.40.50.590">
    <property type="match status" value="1"/>
</dbReference>
<dbReference type="GO" id="GO:0003887">
    <property type="term" value="F:DNA-directed DNA polymerase activity"/>
    <property type="evidence" value="ECO:0007669"/>
    <property type="project" value="UniProtKB-KW"/>
</dbReference>
<dbReference type="NCBIfam" id="NF004421">
    <property type="entry name" value="PRK05762.1-2"/>
    <property type="match status" value="1"/>
</dbReference>
<dbReference type="FunFam" id="3.90.1600.10:FF:000030">
    <property type="entry name" value="DNA polymerase II"/>
    <property type="match status" value="1"/>
</dbReference>
<organism evidence="10 11">
    <name type="scientific">Desulforapulum autotrophicum (strain ATCC 43914 / DSM 3382 / VKM B-1955 / HRM2)</name>
    <name type="common">Desulfobacterium autotrophicum</name>
    <dbReference type="NCBI Taxonomy" id="177437"/>
    <lineage>
        <taxon>Bacteria</taxon>
        <taxon>Pseudomonadati</taxon>
        <taxon>Thermodesulfobacteriota</taxon>
        <taxon>Desulfobacteria</taxon>
        <taxon>Desulfobacterales</taxon>
        <taxon>Desulfobacteraceae</taxon>
        <taxon>Desulforapulum</taxon>
    </lineage>
</organism>
<dbReference type="Gene3D" id="1.10.132.60">
    <property type="entry name" value="DNA polymerase family B, C-terminal domain"/>
    <property type="match status" value="1"/>
</dbReference>
<dbReference type="SMART" id="SM00486">
    <property type="entry name" value="POLBc"/>
    <property type="match status" value="1"/>
</dbReference>
<feature type="domain" description="DNA-directed DNA polymerase family B multifunctional" evidence="8">
    <location>
        <begin position="408"/>
        <end position="746"/>
    </location>
</feature>
<keyword evidence="4 7" id="KW-0239">DNA-directed DNA polymerase</keyword>
<evidence type="ECO:0000256" key="2">
    <source>
        <dbReference type="ARBA" id="ARBA00022679"/>
    </source>
</evidence>
<dbReference type="InterPro" id="IPR017964">
    <property type="entry name" value="DNA-dir_DNA_pol_B_CS"/>
</dbReference>
<dbReference type="GO" id="GO:0009432">
    <property type="term" value="P:SOS response"/>
    <property type="evidence" value="ECO:0007669"/>
    <property type="project" value="TreeGrafter"/>
</dbReference>
<comment type="catalytic activity">
    <reaction evidence="6 7">
        <text>DNA(n) + a 2'-deoxyribonucleoside 5'-triphosphate = DNA(n+1) + diphosphate</text>
        <dbReference type="Rhea" id="RHEA:22508"/>
        <dbReference type="Rhea" id="RHEA-COMP:17339"/>
        <dbReference type="Rhea" id="RHEA-COMP:17340"/>
        <dbReference type="ChEBI" id="CHEBI:33019"/>
        <dbReference type="ChEBI" id="CHEBI:61560"/>
        <dbReference type="ChEBI" id="CHEBI:173112"/>
        <dbReference type="EC" id="2.7.7.7"/>
    </reaction>
</comment>
<dbReference type="Proteomes" id="UP000000442">
    <property type="component" value="Chromosome"/>
</dbReference>
<dbReference type="Pfam" id="PF03104">
    <property type="entry name" value="DNA_pol_B_exo1"/>
    <property type="match status" value="1"/>
</dbReference>
<dbReference type="PROSITE" id="PS00116">
    <property type="entry name" value="DNA_POLYMERASE_B"/>
    <property type="match status" value="1"/>
</dbReference>
<dbReference type="EMBL" id="CP001087">
    <property type="protein sequence ID" value="ACN14551.1"/>
    <property type="molecule type" value="Genomic_DNA"/>
</dbReference>
<evidence type="ECO:0000313" key="11">
    <source>
        <dbReference type="Proteomes" id="UP000000442"/>
    </source>
</evidence>
<dbReference type="Gene3D" id="3.30.420.10">
    <property type="entry name" value="Ribonuclease H-like superfamily/Ribonuclease H"/>
    <property type="match status" value="1"/>
</dbReference>
<dbReference type="PANTHER" id="PTHR10322">
    <property type="entry name" value="DNA POLYMERASE CATALYTIC SUBUNIT"/>
    <property type="match status" value="1"/>
</dbReference>
<evidence type="ECO:0000259" key="8">
    <source>
        <dbReference type="Pfam" id="PF00136"/>
    </source>
</evidence>
<evidence type="ECO:0000256" key="3">
    <source>
        <dbReference type="ARBA" id="ARBA00022695"/>
    </source>
</evidence>
<dbReference type="HOGENOM" id="CLU_018487_0_0_7"/>
<keyword evidence="3 7" id="KW-0548">Nucleotidyltransferase</keyword>
<dbReference type="PRINTS" id="PR00106">
    <property type="entry name" value="DNAPOLB"/>
</dbReference>
<evidence type="ECO:0000259" key="9">
    <source>
        <dbReference type="Pfam" id="PF03104"/>
    </source>
</evidence>
<feature type="domain" description="DNA-directed DNA polymerase family B exonuclease" evidence="9">
    <location>
        <begin position="102"/>
        <end position="329"/>
    </location>
</feature>
<dbReference type="InterPro" id="IPR036397">
    <property type="entry name" value="RNaseH_sf"/>
</dbReference>
<dbReference type="OrthoDB" id="52005at2"/>
<comment type="similarity">
    <text evidence="1 7">Belongs to the DNA polymerase type-B family.</text>
</comment>
<accession>C0Q9I7</accession>
<dbReference type="eggNOG" id="COG0417">
    <property type="taxonomic scope" value="Bacteria"/>
</dbReference>
<dbReference type="EC" id="2.7.7.7" evidence="7"/>
<dbReference type="InterPro" id="IPR042087">
    <property type="entry name" value="DNA_pol_B_thumb"/>
</dbReference>
<reference evidence="10 11" key="1">
    <citation type="journal article" date="2009" name="Environ. Microbiol.">
        <title>Genome sequence of Desulfobacterium autotrophicum HRM2, a marine sulfate reducer oxidizing organic carbon completely to carbon dioxide.</title>
        <authorList>
            <person name="Strittmatter A.W."/>
            <person name="Liesegang H."/>
            <person name="Rabus R."/>
            <person name="Decker I."/>
            <person name="Amann J."/>
            <person name="Andres S."/>
            <person name="Henne A."/>
            <person name="Fricke W.F."/>
            <person name="Martinez-Arias R."/>
            <person name="Bartels D."/>
            <person name="Goesmann A."/>
            <person name="Krause L."/>
            <person name="Puehler A."/>
            <person name="Klenk H.P."/>
            <person name="Richter M."/>
            <person name="Schuler M."/>
            <person name="Gloeckner F.O."/>
            <person name="Meyerdierks A."/>
            <person name="Gottschalk G."/>
            <person name="Amann R."/>
        </authorList>
    </citation>
    <scope>NUCLEOTIDE SEQUENCE [LARGE SCALE GENOMIC DNA]</scope>
    <source>
        <strain evidence="11">ATCC 43914 / DSM 3382 / HRM2</strain>
    </source>
</reference>
<dbReference type="GO" id="GO:0008296">
    <property type="term" value="F:3'-5'-DNA exonuclease activity"/>
    <property type="evidence" value="ECO:0007669"/>
    <property type="project" value="TreeGrafter"/>
</dbReference>
<dbReference type="InterPro" id="IPR006134">
    <property type="entry name" value="DNA-dir_DNA_pol_B_multi_dom"/>
</dbReference>
<dbReference type="Gene3D" id="1.10.287.690">
    <property type="entry name" value="Helix hairpin bin"/>
    <property type="match status" value="1"/>
</dbReference>
<protein>
    <recommendedName>
        <fullName evidence="7">DNA polymerase</fullName>
        <ecNumber evidence="7">2.7.7.7</ecNumber>
    </recommendedName>
</protein>
<dbReference type="GO" id="GO:0045004">
    <property type="term" value="P:DNA replication proofreading"/>
    <property type="evidence" value="ECO:0007669"/>
    <property type="project" value="TreeGrafter"/>
</dbReference>
<dbReference type="STRING" id="177437.HRM2_14420"/>
<dbReference type="InterPro" id="IPR006172">
    <property type="entry name" value="DNA-dir_DNA_pol_B"/>
</dbReference>
<dbReference type="SUPFAM" id="SSF53098">
    <property type="entry name" value="Ribonuclease H-like"/>
    <property type="match status" value="1"/>
</dbReference>
<name>C0Q9I7_DESAH</name>
<evidence type="ECO:0000256" key="4">
    <source>
        <dbReference type="ARBA" id="ARBA00022932"/>
    </source>
</evidence>
<dbReference type="InterPro" id="IPR012337">
    <property type="entry name" value="RNaseH-like_sf"/>
</dbReference>
<keyword evidence="2 7" id="KW-0808">Transferase</keyword>
<dbReference type="InterPro" id="IPR006133">
    <property type="entry name" value="DNA-dir_DNA_pol_B_exonuc"/>
</dbReference>
<keyword evidence="7" id="KW-0235">DNA replication</keyword>
<evidence type="ECO:0000256" key="5">
    <source>
        <dbReference type="ARBA" id="ARBA00023125"/>
    </source>
</evidence>
<dbReference type="GO" id="GO:0000166">
    <property type="term" value="F:nucleotide binding"/>
    <property type="evidence" value="ECO:0007669"/>
    <property type="project" value="InterPro"/>
</dbReference>
<sequence length="804" mass="92520">MIPPMDGYRGYILTREHLDNRGRQLLRYTGAGDQGPFEIIITRDRPLFFIEHNAELPGHIPLDQRRPVDLAAFDGTSVDVLYFKTQSQLYRARKLLQDLGVTTFEADILPEDRYLMERFIHGSVEIMGTWRSRAGLVTFTDPTLSPVDWQPRFSVMSLDIETGQAGQLYSIACHFKDPKRELEHPGTGTMGIVLMNDSSAPHLDLTDTNLPMDMGLFRENVEPLTDTGWMIRLPGEKEILNAFLKIMNTLDPDILIGWHVIGFDLMFLEKKYREHAIKFTLGRNQLVPEIREIRKGTYTTDICGRIVIDGPPSLRAAFYSFDNFRLETVASEILRKGKDIGDDQDKVPEIERRFRQDKTGLARYNLLDCTLVWEIFKKIGLIDLILKRAQLSGLAMDQVGRSVAAFDHFMLPKIHRNGLVAPNVKDIKDIGNAPGGWVFTKLPGFFEQIAVFDFKSLYPSIIRTFKIDPLSRLNAHVHPLTTPVNTTFSRDVHVLPEFITTLMENRDRAKKARDPHLSQAVKILMNSFYGVMGTTRSRFYNPDLSRSITGSGRWLLKRTRDFLEQKGYSVLYGDTDSVFVQLKANEFKDGRQAGEKLARQMNDYLTRTLKSEFNLESHLEIEFEKLFARFFLPALRGGGKSAKKRYAGLLQKGDKQELVFTGLEFVRSDWTRFARQFQYDLFHRVFQDQEVAVWIRQKIMDLKKHVHDPDLVYRKRLTKPVREYVKMVPPHVKAARLLKGRQENPREIAYVMTLRGPVPTALPHDDLDYNHYIEKQLKPIADAVLLFFDLSVADIMGGKQLSLF</sequence>
<dbReference type="KEGG" id="dat:HRM2_14420"/>
<evidence type="ECO:0000313" key="10">
    <source>
        <dbReference type="EMBL" id="ACN14551.1"/>
    </source>
</evidence>
<keyword evidence="5 7" id="KW-0238">DNA-binding</keyword>
<evidence type="ECO:0000256" key="7">
    <source>
        <dbReference type="RuleBase" id="RU000442"/>
    </source>
</evidence>
<dbReference type="Gene3D" id="3.90.1600.10">
    <property type="entry name" value="Palm domain of DNA polymerase"/>
    <property type="match status" value="2"/>
</dbReference>